<dbReference type="GO" id="GO:0005634">
    <property type="term" value="C:nucleus"/>
    <property type="evidence" value="ECO:0007669"/>
    <property type="project" value="UniProtKB-SubCell"/>
</dbReference>
<feature type="compositionally biased region" description="Polar residues" evidence="8">
    <location>
        <begin position="203"/>
        <end position="221"/>
    </location>
</feature>
<dbReference type="SMART" id="SM00339">
    <property type="entry name" value="FH"/>
    <property type="match status" value="1"/>
</dbReference>
<keyword evidence="1" id="KW-1017">Isopeptide bond</keyword>
<evidence type="ECO:0000256" key="2">
    <source>
        <dbReference type="ARBA" id="ARBA00022782"/>
    </source>
</evidence>
<feature type="compositionally biased region" description="Low complexity" evidence="8">
    <location>
        <begin position="510"/>
        <end position="522"/>
    </location>
</feature>
<reference evidence="10" key="3">
    <citation type="submission" date="2024-01" db="EMBL/GenBank/DDBJ databases">
        <authorList>
            <person name="He J."/>
            <person name="Wang M."/>
            <person name="Zheng J."/>
            <person name="Liu Z."/>
        </authorList>
    </citation>
    <scope>NUCLEOTIDE SEQUENCE</scope>
    <source>
        <strain evidence="10">ZL_2023a</strain>
        <tissue evidence="10">Muscle</tissue>
    </source>
</reference>
<feature type="compositionally biased region" description="Low complexity" evidence="8">
    <location>
        <begin position="465"/>
        <end position="494"/>
    </location>
</feature>
<organism evidence="11">
    <name type="scientific">Cherax quadricarinatus</name>
    <name type="common">Australian red claw crayfish</name>
    <dbReference type="NCBI Taxonomy" id="27406"/>
    <lineage>
        <taxon>Eukaryota</taxon>
        <taxon>Metazoa</taxon>
        <taxon>Ecdysozoa</taxon>
        <taxon>Arthropoda</taxon>
        <taxon>Crustacea</taxon>
        <taxon>Multicrustacea</taxon>
        <taxon>Malacostraca</taxon>
        <taxon>Eumalacostraca</taxon>
        <taxon>Eucarida</taxon>
        <taxon>Decapoda</taxon>
        <taxon>Pleocyemata</taxon>
        <taxon>Astacidea</taxon>
        <taxon>Parastacoidea</taxon>
        <taxon>Parastacidae</taxon>
        <taxon>Cherax</taxon>
    </lineage>
</organism>
<evidence type="ECO:0000256" key="4">
    <source>
        <dbReference type="ARBA" id="ARBA00023125"/>
    </source>
</evidence>
<dbReference type="GO" id="GO:0000978">
    <property type="term" value="F:RNA polymerase II cis-regulatory region sequence-specific DNA binding"/>
    <property type="evidence" value="ECO:0007669"/>
    <property type="project" value="TreeGrafter"/>
</dbReference>
<feature type="region of interest" description="Disordered" evidence="8">
    <location>
        <begin position="393"/>
        <end position="414"/>
    </location>
</feature>
<comment type="subcellular location">
    <subcellularLocation>
        <location evidence="7">Nucleus</location>
    </subcellularLocation>
</comment>
<keyword evidence="2" id="KW-0221">Differentiation</keyword>
<feature type="compositionally biased region" description="Basic and acidic residues" evidence="8">
    <location>
        <begin position="1"/>
        <end position="14"/>
    </location>
</feature>
<evidence type="ECO:0000256" key="6">
    <source>
        <dbReference type="ARBA" id="ARBA00034872"/>
    </source>
</evidence>
<sequence length="564" mass="61641">MKDDYLAPSEHIHSEYSSPGLHRPPLSPPDASATHLSYGGGELADVIKREDEAYHYATPTPHPNHHYRPDMYPKLMHMPTTDPEHHASVKTYDQINSTSTPHVFDAPKMYDSKLYDTSKAYDKLYGGKEYEKMSLDQMENTTYDSHDVKSYDKMYATKIHLESQIDDGSYEKCYEKTYKTLETSDPTSYERQYDSSKVIEPVDSTTYEKTVQSLDTPSSIPETPEKSPSRGSNGSKKEENTRDTSDSDPNKKPPYSYVALIAMAIKESPERKLQLSEIYQWIATKFPFYAQQNAKEKQGWKNSIRHNLSLNECFVKTPREGGGGGGKGNYWTLDPMHEDMFEHGNYKRRRRMKRPNMYRHAYAYPDYLGLTSRAFFPTSPSGSWGLSQMQSSQLGGYTQNHPRSHTPHSYGYPQMNQLQGQMQLSGGYQQLGGSLGTAGLGSAPLPSGALGSGLPSHLGGGILGGSSPSISSPGSTPGTLGSAPPLWTSGSGSSLSSGLGAGGFLGSSSSLGSPSAAPLQPSFGGGGSGGYGSGLSASRRQGETANSSQLTSLSYYPYWPDSKL</sequence>
<feature type="region of interest" description="Disordered" evidence="8">
    <location>
        <begin position="1"/>
        <end position="39"/>
    </location>
</feature>
<dbReference type="PANTHER" id="PTHR11829">
    <property type="entry name" value="FORKHEAD BOX PROTEIN"/>
    <property type="match status" value="1"/>
</dbReference>
<reference evidence="11" key="1">
    <citation type="submission" date="2022-04" db="EMBL/GenBank/DDBJ databases">
        <authorList>
            <person name="Zheng J."/>
        </authorList>
    </citation>
    <scope>NUCLEOTIDE SEQUENCE</scope>
</reference>
<evidence type="ECO:0000256" key="7">
    <source>
        <dbReference type="PROSITE-ProRule" id="PRU00089"/>
    </source>
</evidence>
<dbReference type="InterPro" id="IPR001766">
    <property type="entry name" value="Fork_head_dom"/>
</dbReference>
<evidence type="ECO:0000256" key="3">
    <source>
        <dbReference type="ARBA" id="ARBA00022843"/>
    </source>
</evidence>
<dbReference type="PROSITE" id="PS00657">
    <property type="entry name" value="FORK_HEAD_1"/>
    <property type="match status" value="1"/>
</dbReference>
<keyword evidence="5 7" id="KW-0539">Nucleus</keyword>
<accession>A0A977J6E7</accession>
<evidence type="ECO:0000259" key="9">
    <source>
        <dbReference type="PROSITE" id="PS50039"/>
    </source>
</evidence>
<evidence type="ECO:0000256" key="5">
    <source>
        <dbReference type="ARBA" id="ARBA00023242"/>
    </source>
</evidence>
<dbReference type="EMBL" id="ON286979">
    <property type="protein sequence ID" value="UWX37250.1"/>
    <property type="molecule type" value="mRNA"/>
</dbReference>
<dbReference type="GO" id="GO:0000981">
    <property type="term" value="F:DNA-binding transcription factor activity, RNA polymerase II-specific"/>
    <property type="evidence" value="ECO:0007669"/>
    <property type="project" value="TreeGrafter"/>
</dbReference>
<dbReference type="PRINTS" id="PR00053">
    <property type="entry name" value="FORKHEAD"/>
</dbReference>
<dbReference type="Pfam" id="PF00250">
    <property type="entry name" value="Forkhead"/>
    <property type="match status" value="1"/>
</dbReference>
<name>A0A977J6E7_CHEQU</name>
<dbReference type="PROSITE" id="PS50039">
    <property type="entry name" value="FORK_HEAD_3"/>
    <property type="match status" value="1"/>
</dbReference>
<dbReference type="GO" id="GO:0009653">
    <property type="term" value="P:anatomical structure morphogenesis"/>
    <property type="evidence" value="ECO:0007669"/>
    <property type="project" value="TreeGrafter"/>
</dbReference>
<feature type="compositionally biased region" description="Basic and acidic residues" evidence="8">
    <location>
        <begin position="235"/>
        <end position="251"/>
    </location>
</feature>
<feature type="DNA-binding region" description="Fork-head" evidence="7">
    <location>
        <begin position="252"/>
        <end position="351"/>
    </location>
</feature>
<dbReference type="SUPFAM" id="SSF46785">
    <property type="entry name" value="Winged helix' DNA-binding domain"/>
    <property type="match status" value="1"/>
</dbReference>
<feature type="region of interest" description="Disordered" evidence="8">
    <location>
        <begin position="183"/>
        <end position="253"/>
    </location>
</feature>
<proteinExistence type="evidence at transcript level"/>
<dbReference type="OrthoDB" id="9926427at2759"/>
<dbReference type="InterPro" id="IPR018122">
    <property type="entry name" value="TF_fork_head_CS_1"/>
</dbReference>
<feature type="domain" description="Fork-head" evidence="9">
    <location>
        <begin position="252"/>
        <end position="351"/>
    </location>
</feature>
<dbReference type="PROSITE" id="PS00658">
    <property type="entry name" value="FORK_HEAD_2"/>
    <property type="match status" value="1"/>
</dbReference>
<dbReference type="SMR" id="A0A977J6E7"/>
<dbReference type="EMBL" id="JARKIK010000033">
    <property type="protein sequence ID" value="KAK8740310.1"/>
    <property type="molecule type" value="Genomic_DNA"/>
</dbReference>
<dbReference type="Gene3D" id="1.10.10.10">
    <property type="entry name" value="Winged helix-like DNA-binding domain superfamily/Winged helix DNA-binding domain"/>
    <property type="match status" value="1"/>
</dbReference>
<evidence type="ECO:0000313" key="11">
    <source>
        <dbReference type="EMBL" id="UWX37250.1"/>
    </source>
</evidence>
<keyword evidence="4 7" id="KW-0238">DNA-binding</keyword>
<dbReference type="InterPro" id="IPR030456">
    <property type="entry name" value="TF_fork_head_CS_2"/>
</dbReference>
<evidence type="ECO:0000313" key="12">
    <source>
        <dbReference type="Proteomes" id="UP001445076"/>
    </source>
</evidence>
<dbReference type="PANTHER" id="PTHR11829:SF411">
    <property type="entry name" value="FORKHEAD BOX PROTEIN L2"/>
    <property type="match status" value="1"/>
</dbReference>
<gene>
    <name evidence="10" type="ORF">OTU49_002843</name>
</gene>
<dbReference type="GO" id="GO:0030154">
    <property type="term" value="P:cell differentiation"/>
    <property type="evidence" value="ECO:0007669"/>
    <property type="project" value="UniProtKB-KW"/>
</dbReference>
<protein>
    <recommendedName>
        <fullName evidence="6">Forkhead box protein L2</fullName>
    </recommendedName>
</protein>
<feature type="region of interest" description="Disordered" evidence="8">
    <location>
        <begin position="510"/>
        <end position="549"/>
    </location>
</feature>
<dbReference type="InterPro" id="IPR050211">
    <property type="entry name" value="FOX_domain-containing"/>
</dbReference>
<reference evidence="10 12" key="2">
    <citation type="journal article" date="2024" name="BMC Genomics">
        <title>Genome assembly of redclaw crayfish (Cherax quadricarinatus) provides insights into its immune adaptation and hypoxia tolerance.</title>
        <authorList>
            <person name="Liu Z."/>
            <person name="Zheng J."/>
            <person name="Li H."/>
            <person name="Fang K."/>
            <person name="Wang S."/>
            <person name="He J."/>
            <person name="Zhou D."/>
            <person name="Weng S."/>
            <person name="Chi M."/>
            <person name="Gu Z."/>
            <person name="He J."/>
            <person name="Li F."/>
            <person name="Wang M."/>
        </authorList>
    </citation>
    <scope>NUCLEOTIDE SEQUENCE [LARGE SCALE GENOMIC DNA]</scope>
    <source>
        <strain evidence="10">ZL_2023a</strain>
    </source>
</reference>
<dbReference type="InterPro" id="IPR036388">
    <property type="entry name" value="WH-like_DNA-bd_sf"/>
</dbReference>
<evidence type="ECO:0000256" key="8">
    <source>
        <dbReference type="SAM" id="MobiDB-lite"/>
    </source>
</evidence>
<keyword evidence="12" id="KW-1185">Reference proteome</keyword>
<evidence type="ECO:0000313" key="10">
    <source>
        <dbReference type="EMBL" id="KAK8740310.1"/>
    </source>
</evidence>
<dbReference type="InterPro" id="IPR036390">
    <property type="entry name" value="WH_DNA-bd_sf"/>
</dbReference>
<dbReference type="Proteomes" id="UP001445076">
    <property type="component" value="Unassembled WGS sequence"/>
</dbReference>
<evidence type="ECO:0000256" key="1">
    <source>
        <dbReference type="ARBA" id="ARBA00022499"/>
    </source>
</evidence>
<dbReference type="FunFam" id="1.10.10.10:FF:000598">
    <property type="entry name" value="forkhead box protein I1 isoform X2"/>
    <property type="match status" value="1"/>
</dbReference>
<feature type="compositionally biased region" description="Gly residues" evidence="8">
    <location>
        <begin position="523"/>
        <end position="533"/>
    </location>
</feature>
<keyword evidence="3" id="KW-0832">Ubl conjugation</keyword>
<feature type="region of interest" description="Disordered" evidence="8">
    <location>
        <begin position="460"/>
        <end position="494"/>
    </location>
</feature>
<dbReference type="AlphaFoldDB" id="A0A977J6E7"/>